<protein>
    <recommendedName>
        <fullName evidence="4">Cleavage/polyadenylation specificity factor A subunit N-terminal domain-containing protein</fullName>
    </recommendedName>
</protein>
<reference evidence="2 3" key="1">
    <citation type="submission" date="2019-03" db="EMBL/GenBank/DDBJ databases">
        <title>Single cell metagenomics reveals metabolic interactions within the superorganism composed of flagellate Streblomastix strix and complex community of Bacteroidetes bacteria on its surface.</title>
        <authorList>
            <person name="Treitli S.C."/>
            <person name="Kolisko M."/>
            <person name="Husnik F."/>
            <person name="Keeling P."/>
            <person name="Hampl V."/>
        </authorList>
    </citation>
    <scope>NUCLEOTIDE SEQUENCE [LARGE SCALE GENOMIC DNA]</scope>
    <source>
        <strain evidence="2">ST1C</strain>
    </source>
</reference>
<feature type="non-terminal residue" evidence="2">
    <location>
        <position position="827"/>
    </location>
</feature>
<feature type="compositionally biased region" description="Polar residues" evidence="1">
    <location>
        <begin position="379"/>
        <end position="395"/>
    </location>
</feature>
<sequence length="827" mass="93948">MAAYTENVEEKKDYFYLETLAIPSEINSMVVGRFFNKNVESLILAKSTFLSIFNNNEDEDSFDFIDHISVYKEVYSLCTSVQPNSLDCLFVLSIGGEWLLLQWNKNKFFPLASGSILKAIQPLMKTPEQRRFRLDPSFQWAVSVVPITDNSPRFFTRPAQKQDSKHSTGSTKPIVRISFRAVIVVDETVFVGVKYDGPDSNFLSVIKDNWSSALKQFPGEFGFFDLDNKQGYKEENMNAMIRNGLENEWKVLQTIEENKKNLFIADADTFIFLEDDDDQPKNIQQKEKNKHSQNKNTISLFRSINRVRHLTFTTSMRLEPFPIKKKPFIMSSFPYPDPLGRERDGEVAGPGLSEIQKRGRIQLPEYCPSTQHYLKAKHNQQQGDNSNSLNIKSESANNNQSCTTAIAIVDQPVGTSAISLLFDFEHHRIQLHSFIITALPPSTSRVMTIIDEERVMKTLKGVDISLLNRVHCGDVNVVKAQQDNLVSNEPIPNFHPFLTIASASICLFTSHMTLLKLKYPTPFTEPPMSVLFAGGQEKDYKHHLSQFNKQSSRKDLNLMRKDIKSVDKLFIAAGRSLIVLCNGQFQRHTYPYKWFNELVMTNGANCSDTEQQSLNSQSSDQPSVSKSEIDDIQLRLGTSMLFIISASNSSMIVDMSTGTFYEFPGQESEYKELGEGGPEDFQLNVMNINSVNPIPKYSFSPFHTLNERIILGVGNGRTGAIHSLAVGNKLQTIMQGRWYSQIPQLFTSKAYSGDTIHSLLLVEEEKVDAKDTDEKKVIKKDIKDKIQKKSTQKKTIYPGQFLIGEDIQRTYSSQLYQIHEDDVEPID</sequence>
<dbReference type="Gene3D" id="2.130.10.10">
    <property type="entry name" value="YVTN repeat-like/Quinoprotein amine dehydrogenase"/>
    <property type="match status" value="1"/>
</dbReference>
<dbReference type="InterPro" id="IPR015943">
    <property type="entry name" value="WD40/YVTN_repeat-like_dom_sf"/>
</dbReference>
<dbReference type="EMBL" id="SNRW01006649">
    <property type="protein sequence ID" value="KAA6382674.1"/>
    <property type="molecule type" value="Genomic_DNA"/>
</dbReference>
<accession>A0A5J4VJQ9</accession>
<proteinExistence type="predicted"/>
<evidence type="ECO:0000313" key="2">
    <source>
        <dbReference type="EMBL" id="KAA6382674.1"/>
    </source>
</evidence>
<name>A0A5J4VJQ9_9EUKA</name>
<evidence type="ECO:0000256" key="1">
    <source>
        <dbReference type="SAM" id="MobiDB-lite"/>
    </source>
</evidence>
<dbReference type="Proteomes" id="UP000324800">
    <property type="component" value="Unassembled WGS sequence"/>
</dbReference>
<feature type="region of interest" description="Disordered" evidence="1">
    <location>
        <begin position="376"/>
        <end position="395"/>
    </location>
</feature>
<comment type="caution">
    <text evidence="2">The sequence shown here is derived from an EMBL/GenBank/DDBJ whole genome shotgun (WGS) entry which is preliminary data.</text>
</comment>
<dbReference type="AlphaFoldDB" id="A0A5J4VJQ9"/>
<organism evidence="2 3">
    <name type="scientific">Streblomastix strix</name>
    <dbReference type="NCBI Taxonomy" id="222440"/>
    <lineage>
        <taxon>Eukaryota</taxon>
        <taxon>Metamonada</taxon>
        <taxon>Preaxostyla</taxon>
        <taxon>Oxymonadida</taxon>
        <taxon>Streblomastigidae</taxon>
        <taxon>Streblomastix</taxon>
    </lineage>
</organism>
<evidence type="ECO:0008006" key="4">
    <source>
        <dbReference type="Google" id="ProtNLM"/>
    </source>
</evidence>
<evidence type="ECO:0000313" key="3">
    <source>
        <dbReference type="Proteomes" id="UP000324800"/>
    </source>
</evidence>
<gene>
    <name evidence="2" type="ORF">EZS28_021800</name>
</gene>